<name>A0A7J7LFI5_9MAGN</name>
<dbReference type="Gene3D" id="3.40.50.10490">
    <property type="entry name" value="Glucose-6-phosphate isomerase like protein, domain 1"/>
    <property type="match status" value="1"/>
</dbReference>
<dbReference type="InterPro" id="IPR001672">
    <property type="entry name" value="G6P_Isomerase"/>
</dbReference>
<keyword evidence="6" id="KW-1185">Reference proteome</keyword>
<dbReference type="GO" id="GO:0097367">
    <property type="term" value="F:carbohydrate derivative binding"/>
    <property type="evidence" value="ECO:0007669"/>
    <property type="project" value="InterPro"/>
</dbReference>
<evidence type="ECO:0000256" key="2">
    <source>
        <dbReference type="ARBA" id="ARBA00023152"/>
    </source>
</evidence>
<feature type="non-terminal residue" evidence="5">
    <location>
        <position position="1"/>
    </location>
</feature>
<dbReference type="AlphaFoldDB" id="A0A7J7LFI5"/>
<organism evidence="5 6">
    <name type="scientific">Kingdonia uniflora</name>
    <dbReference type="NCBI Taxonomy" id="39325"/>
    <lineage>
        <taxon>Eukaryota</taxon>
        <taxon>Viridiplantae</taxon>
        <taxon>Streptophyta</taxon>
        <taxon>Embryophyta</taxon>
        <taxon>Tracheophyta</taxon>
        <taxon>Spermatophyta</taxon>
        <taxon>Magnoliopsida</taxon>
        <taxon>Ranunculales</taxon>
        <taxon>Circaeasteraceae</taxon>
        <taxon>Kingdonia</taxon>
    </lineage>
</organism>
<dbReference type="GO" id="GO:0004347">
    <property type="term" value="F:glucose-6-phosphate isomerase activity"/>
    <property type="evidence" value="ECO:0007669"/>
    <property type="project" value="InterPro"/>
</dbReference>
<evidence type="ECO:0000256" key="3">
    <source>
        <dbReference type="ARBA" id="ARBA00023235"/>
    </source>
</evidence>
<keyword evidence="1" id="KW-0312">Gluconeogenesis</keyword>
<comment type="caution">
    <text evidence="5">The sequence shown here is derived from an EMBL/GenBank/DDBJ whole genome shotgun (WGS) entry which is preliminary data.</text>
</comment>
<dbReference type="PANTHER" id="PTHR11469">
    <property type="entry name" value="GLUCOSE-6-PHOSPHATE ISOMERASE"/>
    <property type="match status" value="1"/>
</dbReference>
<reference evidence="5 6" key="1">
    <citation type="journal article" date="2020" name="IScience">
        <title>Genome Sequencing of the Endangered Kingdonia uniflora (Circaeasteraceae, Ranunculales) Reveals Potential Mechanisms of Evolutionary Specialization.</title>
        <authorList>
            <person name="Sun Y."/>
            <person name="Deng T."/>
            <person name="Zhang A."/>
            <person name="Moore M.J."/>
            <person name="Landis J.B."/>
            <person name="Lin N."/>
            <person name="Zhang H."/>
            <person name="Zhang X."/>
            <person name="Huang J."/>
            <person name="Zhang X."/>
            <person name="Sun H."/>
            <person name="Wang H."/>
        </authorList>
    </citation>
    <scope>NUCLEOTIDE SEQUENCE [LARGE SCALE GENOMIC DNA]</scope>
    <source>
        <strain evidence="5">TB1705</strain>
        <tissue evidence="5">Leaf</tissue>
    </source>
</reference>
<dbReference type="GO" id="GO:0051156">
    <property type="term" value="P:glucose 6-phosphate metabolic process"/>
    <property type="evidence" value="ECO:0007669"/>
    <property type="project" value="TreeGrafter"/>
</dbReference>
<dbReference type="SUPFAM" id="SSF53697">
    <property type="entry name" value="SIS domain"/>
    <property type="match status" value="1"/>
</dbReference>
<evidence type="ECO:0000256" key="1">
    <source>
        <dbReference type="ARBA" id="ARBA00022432"/>
    </source>
</evidence>
<gene>
    <name evidence="5" type="ORF">GIB67_024383</name>
</gene>
<dbReference type="GO" id="GO:0048029">
    <property type="term" value="F:monosaccharide binding"/>
    <property type="evidence" value="ECO:0007669"/>
    <property type="project" value="TreeGrafter"/>
</dbReference>
<evidence type="ECO:0000313" key="6">
    <source>
        <dbReference type="Proteomes" id="UP000541444"/>
    </source>
</evidence>
<dbReference type="EMBL" id="JACGCM010002329">
    <property type="protein sequence ID" value="KAF6141299.1"/>
    <property type="molecule type" value="Genomic_DNA"/>
</dbReference>
<dbReference type="Pfam" id="PF00342">
    <property type="entry name" value="PGI"/>
    <property type="match status" value="1"/>
</dbReference>
<dbReference type="PROSITE" id="PS51463">
    <property type="entry name" value="P_GLUCOSE_ISOMERASE_3"/>
    <property type="match status" value="1"/>
</dbReference>
<keyword evidence="4" id="KW-0472">Membrane</keyword>
<proteinExistence type="predicted"/>
<keyword evidence="4" id="KW-1133">Transmembrane helix</keyword>
<dbReference type="Proteomes" id="UP000541444">
    <property type="component" value="Unassembled WGS sequence"/>
</dbReference>
<dbReference type="GO" id="GO:0005829">
    <property type="term" value="C:cytosol"/>
    <property type="evidence" value="ECO:0007669"/>
    <property type="project" value="TreeGrafter"/>
</dbReference>
<protein>
    <submittedName>
        <fullName evidence="5">Uncharacterized protein</fullName>
    </submittedName>
</protein>
<dbReference type="InterPro" id="IPR046348">
    <property type="entry name" value="SIS_dom_sf"/>
</dbReference>
<dbReference type="GO" id="GO:0006096">
    <property type="term" value="P:glycolytic process"/>
    <property type="evidence" value="ECO:0007669"/>
    <property type="project" value="UniProtKB-KW"/>
</dbReference>
<keyword evidence="3" id="KW-0413">Isomerase</keyword>
<keyword evidence="2" id="KW-0324">Glycolysis</keyword>
<dbReference type="PANTHER" id="PTHR11469:SF1">
    <property type="entry name" value="GLUCOSE-6-PHOSPHATE ISOMERASE"/>
    <property type="match status" value="1"/>
</dbReference>
<accession>A0A7J7LFI5</accession>
<evidence type="ECO:0000313" key="5">
    <source>
        <dbReference type="EMBL" id="KAF6141299.1"/>
    </source>
</evidence>
<feature type="transmembrane region" description="Helical" evidence="4">
    <location>
        <begin position="225"/>
        <end position="246"/>
    </location>
</feature>
<dbReference type="GO" id="GO:0006094">
    <property type="term" value="P:gluconeogenesis"/>
    <property type="evidence" value="ECO:0007669"/>
    <property type="project" value="UniProtKB-KW"/>
</dbReference>
<evidence type="ECO:0000256" key="4">
    <source>
        <dbReference type="SAM" id="Phobius"/>
    </source>
</evidence>
<sequence length="266" mass="29233">MRGKFFTPKDPKDPDWSVVLDVPAKVYVKDEICIASEQHDIADIDIGQQNNEALYESEKRLQRALVFVGEIGGKDYNYAFFQGKQVEEISTYVPHVVLSITNVVQEVIHEGAIRVVVSGNFPVGCRPIYLTPLLHVALRAPRDKVICSDGKNVVPDVWKVLDKIIEFNERVRSGSWVGATGKALKDVVAFDIGGSFLGPLFVHTALQADPEAITCAKGRQLRLRVLDVILLISFLLSCAAFILLLANVAPIDVARAIAGLNPETTL</sequence>
<keyword evidence="4" id="KW-0812">Transmembrane</keyword>
<dbReference type="OrthoDB" id="5831190at2759"/>